<dbReference type="GO" id="GO:0006430">
    <property type="term" value="P:lysyl-tRNA aminoacylation"/>
    <property type="evidence" value="ECO:0007669"/>
    <property type="project" value="UniProtKB-UniRule"/>
</dbReference>
<dbReference type="Pfam" id="PF01921">
    <property type="entry name" value="tRNA-synt_1f"/>
    <property type="match status" value="1"/>
</dbReference>
<evidence type="ECO:0000313" key="11">
    <source>
        <dbReference type="EMBL" id="PZN01204.1"/>
    </source>
</evidence>
<dbReference type="HAMAP" id="MF_00177">
    <property type="entry name" value="Lys_tRNA_synth_class1"/>
    <property type="match status" value="1"/>
</dbReference>
<evidence type="ECO:0000256" key="6">
    <source>
        <dbReference type="ARBA" id="ARBA00022840"/>
    </source>
</evidence>
<accession>A0A2W4LU41</accession>
<comment type="caution">
    <text evidence="10">Lacks conserved residue(s) required for the propagation of feature annotation.</text>
</comment>
<proteinExistence type="inferred from homology"/>
<keyword evidence="5 10" id="KW-0547">Nucleotide-binding</keyword>
<organism evidence="11">
    <name type="scientific">Thermocrispum agreste</name>
    <dbReference type="NCBI Taxonomy" id="37925"/>
    <lineage>
        <taxon>Bacteria</taxon>
        <taxon>Bacillati</taxon>
        <taxon>Actinomycetota</taxon>
        <taxon>Actinomycetes</taxon>
        <taxon>Pseudonocardiales</taxon>
        <taxon>Pseudonocardiaceae</taxon>
        <taxon>Thermocrispum</taxon>
    </lineage>
</organism>
<evidence type="ECO:0000256" key="3">
    <source>
        <dbReference type="ARBA" id="ARBA00022490"/>
    </source>
</evidence>
<dbReference type="InterPro" id="IPR020751">
    <property type="entry name" value="aa-tRNA-synth_I_codon-bd_sub2"/>
</dbReference>
<dbReference type="Gene3D" id="1.10.10.350">
    <property type="match status" value="1"/>
</dbReference>
<sequence length="564" mass="62572">MLTKCDPNGGSVSESELSWVQRAADQAIEHAQRAGAKKIICASGVSPSGPIHLGNLREVMTAHFVAEEIKARGLDAVHLHSWDDYDRFRKVPVGLDESLNEHVGKPLSAVPDPYGERDSYASHFIAEFSASLRRLGVQMHEIRQSQQYPRGTYNAAIRKAMAERGRIFDILARFQTEGRHDTPVEERRARYYPFKPYCESCGTDFTTVTEYVDPVVSYECRCGHSGRMSLADGEPISGKLQWKVDWPMRWVHEGVDFEPAGEDHHAPSSSFASGKVLVADIFGGIAPFSFAYSFVGLAGGSSKMSGSAGGAAIPATALDVIEPAILRWLYLRRLPSQKFTIDLSPRAVQRLYDEWDRFTDQARSADASPIEKHLHGMCLATSAGPVEYSKRPVSFRLLSSAADITQANTEQMARLVRQHISDDAPADTETLFAELEPRVTCAINYATRLVPPEERTILRTEFNTEAWNQLDDQTQKGVQILAERLTEDWTLDGLTRLVYGVPKILNGLPEDAPPTPELKKVQRAFFKALYQLLCSSDTGPRLPTLFLSIGPERAHKLLVGDAAQ</sequence>
<comment type="subcellular location">
    <subcellularLocation>
        <location evidence="1 10">Cytoplasm</location>
    </subcellularLocation>
</comment>
<evidence type="ECO:0000256" key="5">
    <source>
        <dbReference type="ARBA" id="ARBA00022741"/>
    </source>
</evidence>
<gene>
    <name evidence="10 11" type="primary">lysS</name>
    <name evidence="11" type="ORF">DIU77_01410</name>
</gene>
<feature type="short sequence motif" description="'KMSKS' region" evidence="10">
    <location>
        <begin position="303"/>
        <end position="307"/>
    </location>
</feature>
<comment type="catalytic activity">
    <reaction evidence="9 10">
        <text>tRNA(Lys) + L-lysine + ATP = L-lysyl-tRNA(Lys) + AMP + diphosphate</text>
        <dbReference type="Rhea" id="RHEA:20792"/>
        <dbReference type="Rhea" id="RHEA-COMP:9696"/>
        <dbReference type="Rhea" id="RHEA-COMP:9697"/>
        <dbReference type="ChEBI" id="CHEBI:30616"/>
        <dbReference type="ChEBI" id="CHEBI:32551"/>
        <dbReference type="ChEBI" id="CHEBI:33019"/>
        <dbReference type="ChEBI" id="CHEBI:78442"/>
        <dbReference type="ChEBI" id="CHEBI:78529"/>
        <dbReference type="ChEBI" id="CHEBI:456215"/>
        <dbReference type="EC" id="6.1.1.6"/>
    </reaction>
</comment>
<dbReference type="InterPro" id="IPR008925">
    <property type="entry name" value="aa_tRNA-synth_I_cd-bd_sf"/>
</dbReference>
<evidence type="ECO:0000256" key="9">
    <source>
        <dbReference type="ARBA" id="ARBA00048573"/>
    </source>
</evidence>
<name>A0A2W4LU41_9PSEU</name>
<dbReference type="EMBL" id="QGUI01000029">
    <property type="protein sequence ID" value="PZN01204.1"/>
    <property type="molecule type" value="Genomic_DNA"/>
</dbReference>
<comment type="caution">
    <text evidence="11">The sequence shown here is derived from an EMBL/GenBank/DDBJ whole genome shotgun (WGS) entry which is preliminary data.</text>
</comment>
<dbReference type="GO" id="GO:0005524">
    <property type="term" value="F:ATP binding"/>
    <property type="evidence" value="ECO:0007669"/>
    <property type="project" value="UniProtKB-UniRule"/>
</dbReference>
<dbReference type="Gene3D" id="6.10.20.10">
    <property type="entry name" value="Lysine tRNA ligase, stem contact fold domain"/>
    <property type="match status" value="1"/>
</dbReference>
<dbReference type="STRING" id="1111738.GCA_000427905_03613"/>
<keyword evidence="6 10" id="KW-0067">ATP-binding</keyword>
<dbReference type="PANTHER" id="PTHR37940">
    <property type="entry name" value="LYSINE--TRNA LIGASE"/>
    <property type="match status" value="1"/>
</dbReference>
<evidence type="ECO:0000256" key="10">
    <source>
        <dbReference type="HAMAP-Rule" id="MF_00177"/>
    </source>
</evidence>
<keyword evidence="3 10" id="KW-0963">Cytoplasm</keyword>
<dbReference type="PANTHER" id="PTHR37940:SF1">
    <property type="entry name" value="LYSINE--TRNA LIGASE"/>
    <property type="match status" value="1"/>
</dbReference>
<dbReference type="SUPFAM" id="SSF48163">
    <property type="entry name" value="An anticodon-binding domain of class I aminoacyl-tRNA synthetases"/>
    <property type="match status" value="1"/>
</dbReference>
<dbReference type="SUPFAM" id="SSF52374">
    <property type="entry name" value="Nucleotidylyl transferase"/>
    <property type="match status" value="1"/>
</dbReference>
<keyword evidence="4 10" id="KW-0436">Ligase</keyword>
<dbReference type="InterPro" id="IPR014729">
    <property type="entry name" value="Rossmann-like_a/b/a_fold"/>
</dbReference>
<evidence type="ECO:0000256" key="8">
    <source>
        <dbReference type="ARBA" id="ARBA00023146"/>
    </source>
</evidence>
<keyword evidence="7 10" id="KW-0648">Protein biosynthesis</keyword>
<comment type="similarity">
    <text evidence="2 10">Belongs to the class-I aminoacyl-tRNA synthetase family.</text>
</comment>
<dbReference type="PROSITE" id="PS00178">
    <property type="entry name" value="AA_TRNA_LIGASE_I"/>
    <property type="match status" value="1"/>
</dbReference>
<dbReference type="InterPro" id="IPR001412">
    <property type="entry name" value="aa-tRNA-synth_I_CS"/>
</dbReference>
<dbReference type="GO" id="GO:0004824">
    <property type="term" value="F:lysine-tRNA ligase activity"/>
    <property type="evidence" value="ECO:0007669"/>
    <property type="project" value="UniProtKB-UniRule"/>
</dbReference>
<dbReference type="GO" id="GO:0005737">
    <property type="term" value="C:cytoplasm"/>
    <property type="evidence" value="ECO:0007669"/>
    <property type="project" value="UniProtKB-SubCell"/>
</dbReference>
<dbReference type="GO" id="GO:0000049">
    <property type="term" value="F:tRNA binding"/>
    <property type="evidence" value="ECO:0007669"/>
    <property type="project" value="InterPro"/>
</dbReference>
<reference evidence="11" key="1">
    <citation type="submission" date="2018-05" db="EMBL/GenBank/DDBJ databases">
        <authorList>
            <person name="Lanie J.A."/>
            <person name="Ng W.-L."/>
            <person name="Kazmierczak K.M."/>
            <person name="Andrzejewski T.M."/>
            <person name="Davidsen T.M."/>
            <person name="Wayne K.J."/>
            <person name="Tettelin H."/>
            <person name="Glass J.I."/>
            <person name="Rusch D."/>
            <person name="Podicherti R."/>
            <person name="Tsui H.-C.T."/>
            <person name="Winkler M.E."/>
        </authorList>
    </citation>
    <scope>NUCLEOTIDE SEQUENCE</scope>
    <source>
        <strain evidence="11">ZC4RG45</strain>
    </source>
</reference>
<evidence type="ECO:0000256" key="2">
    <source>
        <dbReference type="ARBA" id="ARBA00005594"/>
    </source>
</evidence>
<evidence type="ECO:0000256" key="1">
    <source>
        <dbReference type="ARBA" id="ARBA00004496"/>
    </source>
</evidence>
<evidence type="ECO:0000256" key="7">
    <source>
        <dbReference type="ARBA" id="ARBA00022917"/>
    </source>
</evidence>
<evidence type="ECO:0000256" key="4">
    <source>
        <dbReference type="ARBA" id="ARBA00022598"/>
    </source>
</evidence>
<dbReference type="EC" id="6.1.1.6" evidence="10"/>
<protein>
    <recommendedName>
        <fullName evidence="10">Lysine--tRNA ligase</fullName>
        <ecNumber evidence="10">6.1.1.6</ecNumber>
    </recommendedName>
    <alternativeName>
        <fullName evidence="10">Lysyl-tRNA synthetase</fullName>
        <shortName evidence="10">LysRS</shortName>
    </alternativeName>
</protein>
<dbReference type="Gene3D" id="3.40.50.620">
    <property type="entry name" value="HUPs"/>
    <property type="match status" value="2"/>
</dbReference>
<keyword evidence="8 10" id="KW-0030">Aminoacyl-tRNA synthetase</keyword>
<dbReference type="NCBIfam" id="TIGR00467">
    <property type="entry name" value="lysS_arch"/>
    <property type="match status" value="1"/>
</dbReference>
<dbReference type="InterPro" id="IPR042078">
    <property type="entry name" value="Lys-tRNA-ligase_SC_fold"/>
</dbReference>
<feature type="short sequence motif" description="'HIGH' region" evidence="10">
    <location>
        <begin position="47"/>
        <end position="55"/>
    </location>
</feature>
<dbReference type="AlphaFoldDB" id="A0A2W4LU41"/>
<dbReference type="InterPro" id="IPR002904">
    <property type="entry name" value="Lys-tRNA-ligase"/>
</dbReference>